<evidence type="ECO:0000256" key="10">
    <source>
        <dbReference type="ARBA" id="ARBA00023128"/>
    </source>
</evidence>
<feature type="non-terminal residue" evidence="21">
    <location>
        <position position="1"/>
    </location>
</feature>
<evidence type="ECO:0000256" key="15">
    <source>
        <dbReference type="ARBA" id="ARBA00041408"/>
    </source>
</evidence>
<evidence type="ECO:0000256" key="2">
    <source>
        <dbReference type="ARBA" id="ARBA00004275"/>
    </source>
</evidence>
<keyword evidence="19" id="KW-1133">Transmembrane helix</keyword>
<keyword evidence="12" id="KW-0576">Peroxisome</keyword>
<comment type="catalytic activity">
    <reaction evidence="17">
        <text>N(omega)-hydroxy-L-arginine + 2 Fe(II)-[cytochrome b5] + 2 H(+) = L-arginine + 2 Fe(III)-[cytochrome b5] + H2O</text>
        <dbReference type="Rhea" id="RHEA:61644"/>
        <dbReference type="Rhea" id="RHEA-COMP:10438"/>
        <dbReference type="Rhea" id="RHEA-COMP:10439"/>
        <dbReference type="ChEBI" id="CHEBI:15377"/>
        <dbReference type="ChEBI" id="CHEBI:15378"/>
        <dbReference type="ChEBI" id="CHEBI:29033"/>
        <dbReference type="ChEBI" id="CHEBI:29034"/>
        <dbReference type="ChEBI" id="CHEBI:32682"/>
        <dbReference type="ChEBI" id="CHEBI:60107"/>
    </reaction>
    <physiologicalReaction direction="left-to-right" evidence="17">
        <dbReference type="Rhea" id="RHEA:61645"/>
    </physiologicalReaction>
</comment>
<dbReference type="SUPFAM" id="SSF50800">
    <property type="entry name" value="PK beta-barrel domain-like"/>
    <property type="match status" value="2"/>
</dbReference>
<sequence length="733" mass="80179">ALAASPGLRRHDWLPARGAAGSSRPALERRAPSRPSWCGSAFGMGAAGSSALARLGLPAQPRPAWLGVAALGLAAVALGTVAWRRARPGRRRRREQVGTVAQICIYPVKSCKGVQVSTAECTPLGLRSGHLRDRFWLVIKENGQMVTARQEPRLVLVSITAKDDHLILSAPGVDQLVLPSKLPSSNALHNCRLFGLDIQGRDCGDKAAQWFTNFLKTEAFRLVQFEKNMKGRPSRKILPEFVQEYQVAYPDCSPIMILSEASLADLNTRLEKKVKMECFRPNIVVTGCDAFEEDTWDELLIGSVEMKKILSCPRCIMTTVDPDTGMIDRKEPLETLKSYRLCDPSERSVYKSSPLFGMYYSVEKIGNLQVGDPVYRMVLGPGRPGRRASVPGAARARVATACAGMGAAGSSALARLGLPAPRLPAQPRPAWLGVAALGLAAVALGTVAWRRARPGGRRRRQQVGTVAQLWIYPVKSGKGVPVSAAECTPLGLRSGHLRDRFWLVVNEEGNMVTASQEPRLVLISLTCEGDSLTLSAAYTKDLQLPITAPASNAVLKCRVYGLDIEGRDCGEAAAQWITSFLKTQPYRLVHFETHMQPRNCHEIQKAFRRTDQIAYPNDSPFMLLSEASLADLNSRLEKKVTAINFRPNIIVSGCGVFAERDALCLSRCVLTTVDPDTGIISRKEPLETLKSYRMCDPSEQKIYGKSPLFGQYFALEHPGTIHVGDPVYLLGKS</sequence>
<keyword evidence="11 19" id="KW-0472">Membrane</keyword>
<dbReference type="EMBL" id="JAGFMF010011638">
    <property type="protein sequence ID" value="KAG8518171.1"/>
    <property type="molecule type" value="Genomic_DNA"/>
</dbReference>
<keyword evidence="5" id="KW-0500">Molybdenum</keyword>
<dbReference type="PROSITE" id="PS51340">
    <property type="entry name" value="MOSC"/>
    <property type="match status" value="2"/>
</dbReference>
<comment type="function">
    <text evidence="16">Catalyzes the reduction of N-oxygenated molecules, acting as a counterpart of cytochrome P450 and flavin-containing monooxygenases in metabolic cycles. As a component of prodrug-converting system, reduces a multitude of N-hydroxylated prodrugs particularly amidoximes, leading to increased drug bioavailability. May be involved in mitochondrial N(omega)-hydroxy-L-arginine (NOHA) reduction, regulating endogenous nitric oxide levels and biosynthesis. Postulated to cleave the N-OH bond of N-hydroxylated substrates in concert with electron transfer from NADH to cytochrome b5 reductase then to cytochrome b5, the ultimate electron donor that primes the active site for substrate reduction.</text>
</comment>
<comment type="cofactor">
    <cofactor evidence="1">
        <name>Mo-molybdopterin</name>
        <dbReference type="ChEBI" id="CHEBI:71302"/>
    </cofactor>
</comment>
<comment type="subunit">
    <text evidence="13">Component of a complex composed of cytochrome b5, NADH-cytochrome b5 reductase (CYB5R3) and MTARC2.</text>
</comment>
<evidence type="ECO:0000256" key="5">
    <source>
        <dbReference type="ARBA" id="ARBA00022505"/>
    </source>
</evidence>
<feature type="transmembrane region" description="Helical" evidence="19">
    <location>
        <begin position="63"/>
        <end position="83"/>
    </location>
</feature>
<dbReference type="SUPFAM" id="SSF141673">
    <property type="entry name" value="MOSC N-terminal domain-like"/>
    <property type="match status" value="2"/>
</dbReference>
<dbReference type="GO" id="GO:0005741">
    <property type="term" value="C:mitochondrial outer membrane"/>
    <property type="evidence" value="ECO:0007669"/>
    <property type="project" value="UniProtKB-SubCell"/>
</dbReference>
<dbReference type="GO" id="GO:0008940">
    <property type="term" value="F:nitrate reductase activity"/>
    <property type="evidence" value="ECO:0007669"/>
    <property type="project" value="TreeGrafter"/>
</dbReference>
<keyword evidence="6" id="KW-1000">Mitochondrion outer membrane</keyword>
<keyword evidence="9" id="KW-0560">Oxidoreductase</keyword>
<keyword evidence="10" id="KW-0496">Mitochondrion</keyword>
<evidence type="ECO:0000256" key="16">
    <source>
        <dbReference type="ARBA" id="ARBA00045150"/>
    </source>
</evidence>
<organism evidence="21 22">
    <name type="scientific">Galemys pyrenaicus</name>
    <name type="common">Iberian desman</name>
    <name type="synonym">Pyrenean desman</name>
    <dbReference type="NCBI Taxonomy" id="202257"/>
    <lineage>
        <taxon>Eukaryota</taxon>
        <taxon>Metazoa</taxon>
        <taxon>Chordata</taxon>
        <taxon>Craniata</taxon>
        <taxon>Vertebrata</taxon>
        <taxon>Euteleostomi</taxon>
        <taxon>Mammalia</taxon>
        <taxon>Eutheria</taxon>
        <taxon>Laurasiatheria</taxon>
        <taxon>Eulipotyphla</taxon>
        <taxon>Talpidae</taxon>
        <taxon>Galemys</taxon>
    </lineage>
</organism>
<dbReference type="InterPro" id="IPR005303">
    <property type="entry name" value="MOCOS_middle"/>
</dbReference>
<dbReference type="GO" id="GO:0042126">
    <property type="term" value="P:nitrate metabolic process"/>
    <property type="evidence" value="ECO:0007669"/>
    <property type="project" value="TreeGrafter"/>
</dbReference>
<evidence type="ECO:0000256" key="4">
    <source>
        <dbReference type="ARBA" id="ARBA00022499"/>
    </source>
</evidence>
<keyword evidence="7" id="KW-0832">Ubl conjugation</keyword>
<evidence type="ECO:0000256" key="12">
    <source>
        <dbReference type="ARBA" id="ARBA00023140"/>
    </source>
</evidence>
<evidence type="ECO:0000256" key="6">
    <source>
        <dbReference type="ARBA" id="ARBA00022787"/>
    </source>
</evidence>
<name>A0A8J6AAY9_GALPY</name>
<evidence type="ECO:0000256" key="13">
    <source>
        <dbReference type="ARBA" id="ARBA00038676"/>
    </source>
</evidence>
<dbReference type="GO" id="GO:0030151">
    <property type="term" value="F:molybdenum ion binding"/>
    <property type="evidence" value="ECO:0007669"/>
    <property type="project" value="InterPro"/>
</dbReference>
<dbReference type="GO" id="GO:0043546">
    <property type="term" value="F:molybdopterin cofactor binding"/>
    <property type="evidence" value="ECO:0007669"/>
    <property type="project" value="TreeGrafter"/>
</dbReference>
<keyword evidence="8" id="KW-0809">Transit peptide</keyword>
<evidence type="ECO:0000259" key="20">
    <source>
        <dbReference type="PROSITE" id="PS51340"/>
    </source>
</evidence>
<dbReference type="AlphaFoldDB" id="A0A8J6AAY9"/>
<protein>
    <recommendedName>
        <fullName evidence="14">Mitochondrial amidoxime reducing component 2</fullName>
    </recommendedName>
    <alternativeName>
        <fullName evidence="15">Molybdenum cofactor sulfurase C-terminal domain-containing protein 2</fullName>
    </alternativeName>
</protein>
<keyword evidence="4" id="KW-1017">Isopeptide bond</keyword>
<dbReference type="InterPro" id="IPR011037">
    <property type="entry name" value="Pyrv_Knase-like_insert_dom_sf"/>
</dbReference>
<dbReference type="OrthoDB" id="17255at2759"/>
<keyword evidence="19" id="KW-0812">Transmembrane</keyword>
<dbReference type="GO" id="GO:0005743">
    <property type="term" value="C:mitochondrial inner membrane"/>
    <property type="evidence" value="ECO:0007669"/>
    <property type="project" value="TreeGrafter"/>
</dbReference>
<dbReference type="GO" id="GO:0030170">
    <property type="term" value="F:pyridoxal phosphate binding"/>
    <property type="evidence" value="ECO:0007669"/>
    <property type="project" value="InterPro"/>
</dbReference>
<feature type="region of interest" description="Disordered" evidence="18">
    <location>
        <begin position="13"/>
        <end position="32"/>
    </location>
</feature>
<evidence type="ECO:0000256" key="8">
    <source>
        <dbReference type="ARBA" id="ARBA00022946"/>
    </source>
</evidence>
<dbReference type="Pfam" id="PF03476">
    <property type="entry name" value="MOSC_N"/>
    <property type="match status" value="2"/>
</dbReference>
<evidence type="ECO:0000256" key="3">
    <source>
        <dbReference type="ARBA" id="ARBA00004450"/>
    </source>
</evidence>
<evidence type="ECO:0000256" key="11">
    <source>
        <dbReference type="ARBA" id="ARBA00023136"/>
    </source>
</evidence>
<dbReference type="Pfam" id="PF03473">
    <property type="entry name" value="MOSC"/>
    <property type="match status" value="2"/>
</dbReference>
<proteinExistence type="predicted"/>
<dbReference type="Proteomes" id="UP000700334">
    <property type="component" value="Unassembled WGS sequence"/>
</dbReference>
<feature type="domain" description="MOSC" evidence="20">
    <location>
        <begin position="215"/>
        <end position="377"/>
    </location>
</feature>
<keyword evidence="22" id="KW-1185">Reference proteome</keyword>
<feature type="domain" description="MOSC" evidence="20">
    <location>
        <begin position="587"/>
        <end position="730"/>
    </location>
</feature>
<evidence type="ECO:0000256" key="18">
    <source>
        <dbReference type="SAM" id="MobiDB-lite"/>
    </source>
</evidence>
<comment type="subcellular location">
    <subcellularLocation>
        <location evidence="3">Mitochondrion outer membrane</location>
        <topology evidence="3">Peripheral membrane protein</topology>
    </subcellularLocation>
    <subcellularLocation>
        <location evidence="2">Peroxisome</location>
    </subcellularLocation>
</comment>
<evidence type="ECO:0000256" key="1">
    <source>
        <dbReference type="ARBA" id="ARBA00001924"/>
    </source>
</evidence>
<evidence type="ECO:0000256" key="19">
    <source>
        <dbReference type="SAM" id="Phobius"/>
    </source>
</evidence>
<evidence type="ECO:0000256" key="9">
    <source>
        <dbReference type="ARBA" id="ARBA00023002"/>
    </source>
</evidence>
<dbReference type="PANTHER" id="PTHR14237">
    <property type="entry name" value="MOLYBDOPTERIN COFACTOR SULFURASE MOSC"/>
    <property type="match status" value="1"/>
</dbReference>
<reference evidence="21" key="1">
    <citation type="journal article" date="2021" name="Evol. Appl.">
        <title>The genome of the Pyrenean desman and the effects of bottlenecks and inbreeding on the genomic landscape of an endangered species.</title>
        <authorList>
            <person name="Escoda L."/>
            <person name="Castresana J."/>
        </authorList>
    </citation>
    <scope>NUCLEOTIDE SEQUENCE</scope>
    <source>
        <strain evidence="21">IBE-C5619</strain>
    </source>
</reference>
<comment type="caution">
    <text evidence="21">The sequence shown here is derived from an EMBL/GenBank/DDBJ whole genome shotgun (WGS) entry which is preliminary data.</text>
</comment>
<evidence type="ECO:0000256" key="14">
    <source>
        <dbReference type="ARBA" id="ARBA00040535"/>
    </source>
</evidence>
<evidence type="ECO:0000313" key="22">
    <source>
        <dbReference type="Proteomes" id="UP000700334"/>
    </source>
</evidence>
<accession>A0A8J6AAY9</accession>
<evidence type="ECO:0000313" key="21">
    <source>
        <dbReference type="EMBL" id="KAG8518171.1"/>
    </source>
</evidence>
<evidence type="ECO:0000256" key="7">
    <source>
        <dbReference type="ARBA" id="ARBA00022843"/>
    </source>
</evidence>
<dbReference type="InterPro" id="IPR005302">
    <property type="entry name" value="MoCF_Sase_C"/>
</dbReference>
<dbReference type="GO" id="GO:0005777">
    <property type="term" value="C:peroxisome"/>
    <property type="evidence" value="ECO:0007669"/>
    <property type="project" value="UniProtKB-SubCell"/>
</dbReference>
<feature type="transmembrane region" description="Helical" evidence="19">
    <location>
        <begin position="430"/>
        <end position="449"/>
    </location>
</feature>
<gene>
    <name evidence="21" type="ORF">J0S82_005358</name>
</gene>
<dbReference type="PANTHER" id="PTHR14237:SF27">
    <property type="entry name" value="MITOCHONDRIAL AMIDOXIME REDUCING COMPONENT 2"/>
    <property type="match status" value="1"/>
</dbReference>
<evidence type="ECO:0000256" key="17">
    <source>
        <dbReference type="ARBA" id="ARBA00049341"/>
    </source>
</evidence>